<protein>
    <submittedName>
        <fullName evidence="2">Unplaced genomic scaffold scaffold_40, whole genome shotgun sequence</fullName>
    </submittedName>
</protein>
<dbReference type="OrthoDB" id="2020070at2759"/>
<reference evidence="2 3" key="1">
    <citation type="submission" date="2014-04" db="EMBL/GenBank/DDBJ databases">
        <authorList>
            <consortium name="DOE Joint Genome Institute"/>
            <person name="Kuo A."/>
            <person name="Kohler A."/>
            <person name="Jargeat P."/>
            <person name="Nagy L.G."/>
            <person name="Floudas D."/>
            <person name="Copeland A."/>
            <person name="Barry K.W."/>
            <person name="Cichocki N."/>
            <person name="Veneault-Fourrey C."/>
            <person name="LaButti K."/>
            <person name="Lindquist E.A."/>
            <person name="Lipzen A."/>
            <person name="Lundell T."/>
            <person name="Morin E."/>
            <person name="Murat C."/>
            <person name="Sun H."/>
            <person name="Tunlid A."/>
            <person name="Henrissat B."/>
            <person name="Grigoriev I.V."/>
            <person name="Hibbett D.S."/>
            <person name="Martin F."/>
            <person name="Nordberg H.P."/>
            <person name="Cantor M.N."/>
            <person name="Hua S.X."/>
        </authorList>
    </citation>
    <scope>NUCLEOTIDE SEQUENCE [LARGE SCALE GENOMIC DNA]</scope>
    <source>
        <strain evidence="2 3">Ve08.2h10</strain>
    </source>
</reference>
<keyword evidence="3" id="KW-1185">Reference proteome</keyword>
<dbReference type="HOGENOM" id="CLU_004238_1_0_1"/>
<feature type="compositionally biased region" description="Acidic residues" evidence="1">
    <location>
        <begin position="134"/>
        <end position="144"/>
    </location>
</feature>
<proteinExistence type="predicted"/>
<dbReference type="STRING" id="930991.A0A0D0DLA3"/>
<dbReference type="InterPro" id="IPR029044">
    <property type="entry name" value="Nucleotide-diphossugar_trans"/>
</dbReference>
<dbReference type="EMBL" id="KN824862">
    <property type="protein sequence ID" value="KIK99352.1"/>
    <property type="molecule type" value="Genomic_DNA"/>
</dbReference>
<dbReference type="SUPFAM" id="SSF53448">
    <property type="entry name" value="Nucleotide-diphospho-sugar transferases"/>
    <property type="match status" value="1"/>
</dbReference>
<organism evidence="2 3">
    <name type="scientific">Paxillus rubicundulus Ve08.2h10</name>
    <dbReference type="NCBI Taxonomy" id="930991"/>
    <lineage>
        <taxon>Eukaryota</taxon>
        <taxon>Fungi</taxon>
        <taxon>Dikarya</taxon>
        <taxon>Basidiomycota</taxon>
        <taxon>Agaricomycotina</taxon>
        <taxon>Agaricomycetes</taxon>
        <taxon>Agaricomycetidae</taxon>
        <taxon>Boletales</taxon>
        <taxon>Paxilineae</taxon>
        <taxon>Paxillaceae</taxon>
        <taxon>Paxillus</taxon>
    </lineage>
</organism>
<feature type="region of interest" description="Disordered" evidence="1">
    <location>
        <begin position="132"/>
        <end position="154"/>
    </location>
</feature>
<evidence type="ECO:0000313" key="3">
    <source>
        <dbReference type="Proteomes" id="UP000054538"/>
    </source>
</evidence>
<sequence>MDHHQASLAAISRVKTEWVLLLDEFAFQGVAECDRAYLLNPRALQLPAGPRGFAPLSRNSSQLLPPGRYQPAAYLVPPFVAQSSLLIVPLPSPPALVWAALGGHVAQSRFDMTGGLVIGPDDSQTSCDLKMETDDASSNDGIDETEGHHEHDVQDNLHSVPTYKEGFIALVFPCEEDLRRFAPVACKLRHRGYSLSVFLYDTPDAYVDSSIVLKAKDCIIPYFQRSNEIPNFSDWLDSLAPVPDIVIGLDHQDFVSATFSLTLERPPYLNITLIRLPRSDLPHIEWMGMLTLQELRRSTDWNVPEITISVITNDRPHSLQRLLTSMRDTLFYGDKITLRINMEQTSDPETVRLVQDFEWDHGDVFIHHRIIHGGLLPAVVESWYPHCNDSYGLLLEDDVELSPLAYAWVKMTLLRYSLFSSSLFGISLYQQKIIELRPEGRRPFNARTLFQASSLAHLATPYLSQIPCSWGAVFFPSHWREFHDYLSLRLSQRALPISATVVPGVRSNKWTKSWKKYFIELVYLRGYVMLYPNYEDFVSFSTNHLEVGSHVKHGPGEEYERKKQSFLLPLMPLSGASSDVAHGPSLLDLPNGTLPDWRDLPVLDLMGSVSSIKTIQQRGSGRRATLSECSDVSSLPSSVRDLLCHVPF</sequence>
<feature type="compositionally biased region" description="Basic and acidic residues" evidence="1">
    <location>
        <begin position="145"/>
        <end position="154"/>
    </location>
</feature>
<gene>
    <name evidence="2" type="ORF">PAXRUDRAFT_132241</name>
</gene>
<dbReference type="PANTHER" id="PTHR33604">
    <property type="entry name" value="OSJNBA0004B13.7 PROTEIN"/>
    <property type="match status" value="1"/>
</dbReference>
<dbReference type="PANTHER" id="PTHR33604:SF3">
    <property type="entry name" value="OSJNBA0004B13.7 PROTEIN"/>
    <property type="match status" value="1"/>
</dbReference>
<evidence type="ECO:0000256" key="1">
    <source>
        <dbReference type="SAM" id="MobiDB-lite"/>
    </source>
</evidence>
<name>A0A0D0DLA3_9AGAM</name>
<dbReference type="AlphaFoldDB" id="A0A0D0DLA3"/>
<dbReference type="InParanoid" id="A0A0D0DLA3"/>
<evidence type="ECO:0000313" key="2">
    <source>
        <dbReference type="EMBL" id="KIK99352.1"/>
    </source>
</evidence>
<reference evidence="3" key="2">
    <citation type="submission" date="2015-01" db="EMBL/GenBank/DDBJ databases">
        <title>Evolutionary Origins and Diversification of the Mycorrhizal Mutualists.</title>
        <authorList>
            <consortium name="DOE Joint Genome Institute"/>
            <consortium name="Mycorrhizal Genomics Consortium"/>
            <person name="Kohler A."/>
            <person name="Kuo A."/>
            <person name="Nagy L.G."/>
            <person name="Floudas D."/>
            <person name="Copeland A."/>
            <person name="Barry K.W."/>
            <person name="Cichocki N."/>
            <person name="Veneault-Fourrey C."/>
            <person name="LaButti K."/>
            <person name="Lindquist E.A."/>
            <person name="Lipzen A."/>
            <person name="Lundell T."/>
            <person name="Morin E."/>
            <person name="Murat C."/>
            <person name="Riley R."/>
            <person name="Ohm R."/>
            <person name="Sun H."/>
            <person name="Tunlid A."/>
            <person name="Henrissat B."/>
            <person name="Grigoriev I.V."/>
            <person name="Hibbett D.S."/>
            <person name="Martin F."/>
        </authorList>
    </citation>
    <scope>NUCLEOTIDE SEQUENCE [LARGE SCALE GENOMIC DNA]</scope>
    <source>
        <strain evidence="3">Ve08.2h10</strain>
    </source>
</reference>
<dbReference type="Proteomes" id="UP000054538">
    <property type="component" value="Unassembled WGS sequence"/>
</dbReference>
<dbReference type="Gene3D" id="3.90.550.10">
    <property type="entry name" value="Spore Coat Polysaccharide Biosynthesis Protein SpsA, Chain A"/>
    <property type="match status" value="1"/>
</dbReference>
<accession>A0A0D0DLA3</accession>